<dbReference type="STRING" id="1921803.NIES593_21280"/>
<dbReference type="Proteomes" id="UP000186868">
    <property type="component" value="Unassembled WGS sequence"/>
</dbReference>
<dbReference type="AlphaFoldDB" id="A0A1U7H887"/>
<dbReference type="EMBL" id="MRCB01000042">
    <property type="protein sequence ID" value="OKH19175.1"/>
    <property type="molecule type" value="Genomic_DNA"/>
</dbReference>
<keyword evidence="2" id="KW-1185">Reference proteome</keyword>
<organism evidence="1 2">
    <name type="scientific">Hydrococcus rivularis NIES-593</name>
    <dbReference type="NCBI Taxonomy" id="1921803"/>
    <lineage>
        <taxon>Bacteria</taxon>
        <taxon>Bacillati</taxon>
        <taxon>Cyanobacteriota</taxon>
        <taxon>Cyanophyceae</taxon>
        <taxon>Pleurocapsales</taxon>
        <taxon>Hydrococcaceae</taxon>
        <taxon>Hydrococcus</taxon>
    </lineage>
</organism>
<gene>
    <name evidence="1" type="ORF">NIES593_21280</name>
</gene>
<reference evidence="1 2" key="1">
    <citation type="submission" date="2016-11" db="EMBL/GenBank/DDBJ databases">
        <title>Draft Genome Sequences of Nine Cyanobacterial Strains from Diverse Habitats.</title>
        <authorList>
            <person name="Zhu T."/>
            <person name="Hou S."/>
            <person name="Lu X."/>
            <person name="Hess W.R."/>
        </authorList>
    </citation>
    <scope>NUCLEOTIDE SEQUENCE [LARGE SCALE GENOMIC DNA]</scope>
    <source>
        <strain evidence="1 2">NIES-593</strain>
    </source>
</reference>
<dbReference type="RefSeq" id="WP_073601503.1">
    <property type="nucleotide sequence ID" value="NZ_MRCB01000042.1"/>
</dbReference>
<proteinExistence type="predicted"/>
<evidence type="ECO:0000313" key="2">
    <source>
        <dbReference type="Proteomes" id="UP000186868"/>
    </source>
</evidence>
<comment type="caution">
    <text evidence="1">The sequence shown here is derived from an EMBL/GenBank/DDBJ whole genome shotgun (WGS) entry which is preliminary data.</text>
</comment>
<protein>
    <recommendedName>
        <fullName evidence="3">ATP-grasp domain-containing protein</fullName>
    </recommendedName>
</protein>
<evidence type="ECO:0008006" key="3">
    <source>
        <dbReference type="Google" id="ProtNLM"/>
    </source>
</evidence>
<evidence type="ECO:0000313" key="1">
    <source>
        <dbReference type="EMBL" id="OKH19175.1"/>
    </source>
</evidence>
<accession>A0A1U7H887</accession>
<dbReference type="OrthoDB" id="531624at2"/>
<name>A0A1U7H887_9CYAN</name>
<sequence>MSRVIIIVNSEVKASGKHAGASPVTEKMVAALKSAIAADSPTATVEVVAATALWSQASQIQLQNSNPIYCPLTIQLPDWFDFPARDIYKACRDIEGRRQWVERHLAYKTSIRDSWLGDLWLPVVLTAKKTLYGEVIGEGAIPNSYEQPVDLTNELRKSLYYLADRLLESLSASPAVYLLQFRLIGKEIVFDRLWPFPAAPAIASIGSQQPDLFACHWQCLLGKPLRNLKNISKSLTLP</sequence>